<feature type="domain" description="Thioredoxin" evidence="7">
    <location>
        <begin position="18"/>
        <end position="166"/>
    </location>
</feature>
<comment type="function">
    <text evidence="6">Thiol-specific peroxidase that catalyzes the reduction of hydrogen peroxide and organic hydroperoxides to water and alcohols, respectively. Plays a role in cell protection against oxidative stress by detoxifying peroxides.</text>
</comment>
<evidence type="ECO:0000313" key="8">
    <source>
        <dbReference type="EMBL" id="GAA4230583.1"/>
    </source>
</evidence>
<dbReference type="RefSeq" id="WP_344785881.1">
    <property type="nucleotide sequence ID" value="NZ_BAABCA010000001.1"/>
</dbReference>
<dbReference type="InterPro" id="IPR013766">
    <property type="entry name" value="Thioredoxin_domain"/>
</dbReference>
<name>A0ABP8BYT9_9FLAO</name>
<keyword evidence="5 6" id="KW-0676">Redox-active center</keyword>
<keyword evidence="2 6" id="KW-0049">Antioxidant</keyword>
<dbReference type="HAMAP" id="MF_00269">
    <property type="entry name" value="Tpx"/>
    <property type="match status" value="1"/>
</dbReference>
<organism evidence="8 9">
    <name type="scientific">Postechiella marina</name>
    <dbReference type="NCBI Taxonomy" id="943941"/>
    <lineage>
        <taxon>Bacteria</taxon>
        <taxon>Pseudomonadati</taxon>
        <taxon>Bacteroidota</taxon>
        <taxon>Flavobacteriia</taxon>
        <taxon>Flavobacteriales</taxon>
        <taxon>Flavobacteriaceae</taxon>
        <taxon>Postechiella</taxon>
    </lineage>
</organism>
<evidence type="ECO:0000256" key="3">
    <source>
        <dbReference type="ARBA" id="ARBA00023002"/>
    </source>
</evidence>
<dbReference type="CDD" id="cd03014">
    <property type="entry name" value="PRX_Atyp2cys"/>
    <property type="match status" value="1"/>
</dbReference>
<dbReference type="GO" id="GO:0004601">
    <property type="term" value="F:peroxidase activity"/>
    <property type="evidence" value="ECO:0007669"/>
    <property type="project" value="UniProtKB-KW"/>
</dbReference>
<comment type="subunit">
    <text evidence="6">Homodimer.</text>
</comment>
<dbReference type="EMBL" id="BAABCA010000001">
    <property type="protein sequence ID" value="GAA4230583.1"/>
    <property type="molecule type" value="Genomic_DNA"/>
</dbReference>
<keyword evidence="3 6" id="KW-0560">Oxidoreductase</keyword>
<dbReference type="Gene3D" id="3.40.30.10">
    <property type="entry name" value="Glutaredoxin"/>
    <property type="match status" value="1"/>
</dbReference>
<protein>
    <recommendedName>
        <fullName evidence="6">Thiol peroxidase</fullName>
        <shortName evidence="6">Tpx</shortName>
        <ecNumber evidence="6">1.11.1.24</ecNumber>
    </recommendedName>
    <alternativeName>
        <fullName evidence="6">Peroxiredoxin tpx</fullName>
        <shortName evidence="6">Prx</shortName>
    </alternativeName>
    <alternativeName>
        <fullName evidence="6">Thioredoxin peroxidase</fullName>
    </alternativeName>
    <alternativeName>
        <fullName evidence="6">Thioredoxin-dependent peroxiredoxin</fullName>
    </alternativeName>
</protein>
<dbReference type="SUPFAM" id="SSF52833">
    <property type="entry name" value="Thioredoxin-like"/>
    <property type="match status" value="1"/>
</dbReference>
<evidence type="ECO:0000256" key="4">
    <source>
        <dbReference type="ARBA" id="ARBA00023157"/>
    </source>
</evidence>
<evidence type="ECO:0000259" key="7">
    <source>
        <dbReference type="PROSITE" id="PS51352"/>
    </source>
</evidence>
<reference evidence="9" key="1">
    <citation type="journal article" date="2019" name="Int. J. Syst. Evol. Microbiol.">
        <title>The Global Catalogue of Microorganisms (GCM) 10K type strain sequencing project: providing services to taxonomists for standard genome sequencing and annotation.</title>
        <authorList>
            <consortium name="The Broad Institute Genomics Platform"/>
            <consortium name="The Broad Institute Genome Sequencing Center for Infectious Disease"/>
            <person name="Wu L."/>
            <person name="Ma J."/>
        </authorList>
    </citation>
    <scope>NUCLEOTIDE SEQUENCE [LARGE SCALE GENOMIC DNA]</scope>
    <source>
        <strain evidence="9">JCM 17630</strain>
    </source>
</reference>
<gene>
    <name evidence="6 8" type="primary">tpx</name>
    <name evidence="8" type="ORF">GCM10022291_01080</name>
</gene>
<evidence type="ECO:0000256" key="2">
    <source>
        <dbReference type="ARBA" id="ARBA00022862"/>
    </source>
</evidence>
<proteinExistence type="inferred from homology"/>
<sequence length="166" mass="17785">MATVTLKGNAINTSGELPAIGSKTPDFKLTAVDLSTKTLNDFKGNKLVLNIFPSVDTGTCAQSVRQFNKDVSNLENTKVLCISRDLPFAQARFCGAEGLENVVSLSDFKDASFGKAYGVDFIDGPLDALLSRSIVVVDENGTVIYTEQVAETVDEPNYEAALNALK</sequence>
<keyword evidence="4 6" id="KW-1015">Disulfide bond</keyword>
<dbReference type="PANTHER" id="PTHR43110:SF1">
    <property type="entry name" value="THIOL PEROXIDASE"/>
    <property type="match status" value="1"/>
</dbReference>
<dbReference type="InterPro" id="IPR002065">
    <property type="entry name" value="TPX"/>
</dbReference>
<dbReference type="Proteomes" id="UP001501496">
    <property type="component" value="Unassembled WGS sequence"/>
</dbReference>
<feature type="disulfide bond" description="Redox-active" evidence="6">
    <location>
        <begin position="60"/>
        <end position="94"/>
    </location>
</feature>
<dbReference type="InterPro" id="IPR018219">
    <property type="entry name" value="Tpx_CS"/>
</dbReference>
<dbReference type="InterPro" id="IPR050455">
    <property type="entry name" value="Tpx_Peroxidase_subfamily"/>
</dbReference>
<evidence type="ECO:0000313" key="9">
    <source>
        <dbReference type="Proteomes" id="UP001501496"/>
    </source>
</evidence>
<dbReference type="PROSITE" id="PS01265">
    <property type="entry name" value="TPX"/>
    <property type="match status" value="1"/>
</dbReference>
<comment type="catalytic activity">
    <reaction evidence="6">
        <text>a hydroperoxide + [thioredoxin]-dithiol = an alcohol + [thioredoxin]-disulfide + H2O</text>
        <dbReference type="Rhea" id="RHEA:62620"/>
        <dbReference type="Rhea" id="RHEA-COMP:10698"/>
        <dbReference type="Rhea" id="RHEA-COMP:10700"/>
        <dbReference type="ChEBI" id="CHEBI:15377"/>
        <dbReference type="ChEBI" id="CHEBI:29950"/>
        <dbReference type="ChEBI" id="CHEBI:30879"/>
        <dbReference type="ChEBI" id="CHEBI:35924"/>
        <dbReference type="ChEBI" id="CHEBI:50058"/>
        <dbReference type="EC" id="1.11.1.24"/>
    </reaction>
</comment>
<dbReference type="InterPro" id="IPR036249">
    <property type="entry name" value="Thioredoxin-like_sf"/>
</dbReference>
<dbReference type="EC" id="1.11.1.24" evidence="6"/>
<dbReference type="PROSITE" id="PS51352">
    <property type="entry name" value="THIOREDOXIN_2"/>
    <property type="match status" value="1"/>
</dbReference>
<comment type="caution">
    <text evidence="8">The sequence shown here is derived from an EMBL/GenBank/DDBJ whole genome shotgun (WGS) entry which is preliminary data.</text>
</comment>
<comment type="miscellaneous">
    <text evidence="6">The active site is a conserved redox-active cysteine residue, the peroxidatic cysteine (C(P)), which makes the nucleophilic attack on the peroxide substrate. The peroxide oxidizes the C(P)-SH to cysteine sulfenic acid (C(P)-SOH), which then reacts with another cysteine residue, the resolving cysteine (C(R)), to form a disulfide bridge. The disulfide is subsequently reduced by an appropriate electron donor to complete the catalytic cycle. In this atypical 2-Cys peroxiredoxin, C(R) is present in the same subunit to form an intramolecular disulfide. The disulfide is subsequently reduced by thioredoxin.</text>
</comment>
<dbReference type="Pfam" id="PF08534">
    <property type="entry name" value="Redoxin"/>
    <property type="match status" value="1"/>
</dbReference>
<accession>A0ABP8BYT9</accession>
<evidence type="ECO:0000256" key="6">
    <source>
        <dbReference type="HAMAP-Rule" id="MF_00269"/>
    </source>
</evidence>
<comment type="similarity">
    <text evidence="6">Belongs to the peroxiredoxin family. Tpx subfamily.</text>
</comment>
<dbReference type="InterPro" id="IPR013740">
    <property type="entry name" value="Redoxin"/>
</dbReference>
<dbReference type="PANTHER" id="PTHR43110">
    <property type="entry name" value="THIOL PEROXIDASE"/>
    <property type="match status" value="1"/>
</dbReference>
<evidence type="ECO:0000256" key="1">
    <source>
        <dbReference type="ARBA" id="ARBA00022559"/>
    </source>
</evidence>
<feature type="active site" description="Cysteine sulfenic acid (-SOH) intermediate" evidence="6">
    <location>
        <position position="60"/>
    </location>
</feature>
<dbReference type="NCBIfam" id="NF001808">
    <property type="entry name" value="PRK00522.1"/>
    <property type="match status" value="1"/>
</dbReference>
<evidence type="ECO:0000256" key="5">
    <source>
        <dbReference type="ARBA" id="ARBA00023284"/>
    </source>
</evidence>
<keyword evidence="9" id="KW-1185">Reference proteome</keyword>
<keyword evidence="1 6" id="KW-0575">Peroxidase</keyword>